<comment type="caution">
    <text evidence="1">The sequence shown here is derived from an EMBL/GenBank/DDBJ whole genome shotgun (WGS) entry which is preliminary data.</text>
</comment>
<dbReference type="EMBL" id="JASNQZ010000011">
    <property type="protein sequence ID" value="KAL0952152.1"/>
    <property type="molecule type" value="Genomic_DNA"/>
</dbReference>
<protein>
    <submittedName>
        <fullName evidence="1">Uncharacterized protein</fullName>
    </submittedName>
</protein>
<sequence length="432" mass="49162">MVHDDKWNIYARRNGPVNRFPDACARVCKYWMQVLSSFPPFWSYILFVLDEEQYYFSLADQLQWSGNLRFDLRIERRTHGIHHDLEAPRIDEAIRTLLPHISRCQSIWIDAPYTSSLLPLIRSLPGLKSDLETLILDCDFNDVGGSPVGMLATPCAPLLCPSLSTLRLSGHGLLSLCRNIENPRCDLQKLTELTLSSGDGICCPFPADIFLNALRQISQLETLEISNLELSCEDEDAVCEIMLDLHHLRRLTLSDLDTETFRYIIFSVYPRYVEEMSFTRCSWGDIDAPFLNSCDVYLEDITDFCDLDYVLESWRGISMKIKNCPGIVEELCKLIRKIPLGGSCPNLRFLDIVDCPTLPIDSLRESIHVRNSDDTPWDPSLDGPASPFIQSLDVHGDVPFLSPEELAWFESKTMCFSWEGCQPASVSFDVLS</sequence>
<reference evidence="2" key="1">
    <citation type="submission" date="2024-06" db="EMBL/GenBank/DDBJ databases">
        <title>Multi-omics analyses provide insights into the biosynthesis of the anticancer antibiotic pleurotin in Hohenbuehelia grisea.</title>
        <authorList>
            <person name="Weaver J.A."/>
            <person name="Alberti F."/>
        </authorList>
    </citation>
    <scope>NUCLEOTIDE SEQUENCE [LARGE SCALE GENOMIC DNA]</scope>
    <source>
        <strain evidence="2">T-177</strain>
    </source>
</reference>
<accession>A0ABR3J9A6</accession>
<name>A0ABR3J9A6_9AGAR</name>
<evidence type="ECO:0000313" key="2">
    <source>
        <dbReference type="Proteomes" id="UP001556367"/>
    </source>
</evidence>
<organism evidence="1 2">
    <name type="scientific">Hohenbuehelia grisea</name>
    <dbReference type="NCBI Taxonomy" id="104357"/>
    <lineage>
        <taxon>Eukaryota</taxon>
        <taxon>Fungi</taxon>
        <taxon>Dikarya</taxon>
        <taxon>Basidiomycota</taxon>
        <taxon>Agaricomycotina</taxon>
        <taxon>Agaricomycetes</taxon>
        <taxon>Agaricomycetidae</taxon>
        <taxon>Agaricales</taxon>
        <taxon>Pleurotineae</taxon>
        <taxon>Pleurotaceae</taxon>
        <taxon>Hohenbuehelia</taxon>
    </lineage>
</organism>
<dbReference type="Gene3D" id="3.80.10.10">
    <property type="entry name" value="Ribonuclease Inhibitor"/>
    <property type="match status" value="1"/>
</dbReference>
<gene>
    <name evidence="1" type="ORF">HGRIS_008769</name>
</gene>
<dbReference type="Proteomes" id="UP001556367">
    <property type="component" value="Unassembled WGS sequence"/>
</dbReference>
<dbReference type="InterPro" id="IPR032675">
    <property type="entry name" value="LRR_dom_sf"/>
</dbReference>
<keyword evidence="2" id="KW-1185">Reference proteome</keyword>
<evidence type="ECO:0000313" key="1">
    <source>
        <dbReference type="EMBL" id="KAL0952152.1"/>
    </source>
</evidence>
<proteinExistence type="predicted"/>
<dbReference type="SUPFAM" id="SSF52047">
    <property type="entry name" value="RNI-like"/>
    <property type="match status" value="1"/>
</dbReference>